<dbReference type="PANTHER" id="PTHR13794:SF58">
    <property type="entry name" value="MITOCHONDRIAL ENOLASE SUPERFAMILY MEMBER 1"/>
    <property type="match status" value="1"/>
</dbReference>
<dbReference type="Gene3D" id="3.20.20.120">
    <property type="entry name" value="Enolase-like C-terminal domain"/>
    <property type="match status" value="1"/>
</dbReference>
<evidence type="ECO:0000313" key="5">
    <source>
        <dbReference type="EMBL" id="MDW5598422.1"/>
    </source>
</evidence>
<evidence type="ECO:0000313" key="6">
    <source>
        <dbReference type="Proteomes" id="UP001284601"/>
    </source>
</evidence>
<dbReference type="SFLD" id="SFLDS00001">
    <property type="entry name" value="Enolase"/>
    <property type="match status" value="1"/>
</dbReference>
<dbReference type="SMART" id="SM00922">
    <property type="entry name" value="MR_MLE"/>
    <property type="match status" value="1"/>
</dbReference>
<dbReference type="PROSITE" id="PS00908">
    <property type="entry name" value="MR_MLE_1"/>
    <property type="match status" value="1"/>
</dbReference>
<evidence type="ECO:0000259" key="4">
    <source>
        <dbReference type="SMART" id="SM00922"/>
    </source>
</evidence>
<dbReference type="InterPro" id="IPR013341">
    <property type="entry name" value="Mandelate_racemase_N_dom"/>
</dbReference>
<comment type="cofactor">
    <cofactor evidence="1">
        <name>Mg(2+)</name>
        <dbReference type="ChEBI" id="CHEBI:18420"/>
    </cofactor>
</comment>
<feature type="domain" description="Mandelate racemase/muconate lactonizing enzyme C-terminal" evidence="4">
    <location>
        <begin position="147"/>
        <end position="245"/>
    </location>
</feature>
<proteinExistence type="predicted"/>
<dbReference type="PANTHER" id="PTHR13794">
    <property type="entry name" value="ENOLASE SUPERFAMILY, MANDELATE RACEMASE"/>
    <property type="match status" value="1"/>
</dbReference>
<dbReference type="InterPro" id="IPR029017">
    <property type="entry name" value="Enolase-like_N"/>
</dbReference>
<dbReference type="CDD" id="cd03316">
    <property type="entry name" value="MR_like"/>
    <property type="match status" value="1"/>
</dbReference>
<dbReference type="InterPro" id="IPR036849">
    <property type="entry name" value="Enolase-like_C_sf"/>
</dbReference>
<evidence type="ECO:0000256" key="2">
    <source>
        <dbReference type="ARBA" id="ARBA00022723"/>
    </source>
</evidence>
<dbReference type="RefSeq" id="WP_318600951.1">
    <property type="nucleotide sequence ID" value="NZ_JAWSTH010000141.1"/>
</dbReference>
<sequence>MSRIAAIEARTVLCPLPQPLRLASRTVNARAFTLVRVHDDDGAVGSGFTFAGYRNSDLATRAVALLAPIALGRPVDATAGLWEAMAHATLLEGRAGAAMRALSAIDVALWDLRGRRAGLPLQRLLGAVELESVPGYLAGGYFTDGGEAALLAEVDEQLAAGATTVKVKIGAGSAADDVARVRAVRQRVGDAVALIADANGRWRSVAEALPVARALARLDLRYLEDPFPPQLVHLHRELFAASGLPLAAGEVLSHPGELRALAAGGGVGVLVVDATACGGVTGFQRIAAYAALEGVGLHTHWFSELHAPLAATVAGDTLVEHFGDDRAMPFARLVEGGPRWERGRLLLSDAPGHGLAFDEPAVERFAIEPWERLQ</sequence>
<dbReference type="SFLD" id="SFLDG00179">
    <property type="entry name" value="mandelate_racemase"/>
    <property type="match status" value="1"/>
</dbReference>
<keyword evidence="3" id="KW-0460">Magnesium</keyword>
<evidence type="ECO:0000256" key="3">
    <source>
        <dbReference type="ARBA" id="ARBA00022842"/>
    </source>
</evidence>
<dbReference type="InterPro" id="IPR013342">
    <property type="entry name" value="Mandelate_racemase_C"/>
</dbReference>
<dbReference type="Pfam" id="PF02746">
    <property type="entry name" value="MR_MLE_N"/>
    <property type="match status" value="1"/>
</dbReference>
<name>A0ABU4HYL9_9ACTN</name>
<dbReference type="Proteomes" id="UP001284601">
    <property type="component" value="Unassembled WGS sequence"/>
</dbReference>
<dbReference type="Pfam" id="PF13378">
    <property type="entry name" value="MR_MLE_C"/>
    <property type="match status" value="1"/>
</dbReference>
<reference evidence="6" key="1">
    <citation type="submission" date="2023-07" db="EMBL/GenBank/DDBJ databases">
        <title>Conexibacter stalactiti sp. nov., isolated from stalactites in a lava cave and emended description of the genus Conexibacter.</title>
        <authorList>
            <person name="Lee S.D."/>
        </authorList>
    </citation>
    <scope>NUCLEOTIDE SEQUENCE [LARGE SCALE GENOMIC DNA]</scope>
    <source>
        <strain evidence="6">KCTC 39840</strain>
    </source>
</reference>
<dbReference type="Gene3D" id="3.30.390.10">
    <property type="entry name" value="Enolase-like, N-terminal domain"/>
    <property type="match status" value="1"/>
</dbReference>
<comment type="caution">
    <text evidence="5">The sequence shown here is derived from an EMBL/GenBank/DDBJ whole genome shotgun (WGS) entry which is preliminary data.</text>
</comment>
<keyword evidence="6" id="KW-1185">Reference proteome</keyword>
<dbReference type="SUPFAM" id="SSF51604">
    <property type="entry name" value="Enolase C-terminal domain-like"/>
    <property type="match status" value="1"/>
</dbReference>
<dbReference type="SUPFAM" id="SSF54826">
    <property type="entry name" value="Enolase N-terminal domain-like"/>
    <property type="match status" value="1"/>
</dbReference>
<accession>A0ABU4HYL9</accession>
<dbReference type="InterPro" id="IPR046945">
    <property type="entry name" value="RHMD-like"/>
</dbReference>
<organism evidence="5 6">
    <name type="scientific">Conexibacter stalactiti</name>
    <dbReference type="NCBI Taxonomy" id="1940611"/>
    <lineage>
        <taxon>Bacteria</taxon>
        <taxon>Bacillati</taxon>
        <taxon>Actinomycetota</taxon>
        <taxon>Thermoleophilia</taxon>
        <taxon>Solirubrobacterales</taxon>
        <taxon>Conexibacteraceae</taxon>
        <taxon>Conexibacter</taxon>
    </lineage>
</organism>
<dbReference type="EMBL" id="JAWSTH010000141">
    <property type="protein sequence ID" value="MDW5598422.1"/>
    <property type="molecule type" value="Genomic_DNA"/>
</dbReference>
<keyword evidence="2" id="KW-0479">Metal-binding</keyword>
<dbReference type="InterPro" id="IPR018110">
    <property type="entry name" value="Mandel_Rmase/mucon_lact_enz_CS"/>
</dbReference>
<dbReference type="InterPro" id="IPR029065">
    <property type="entry name" value="Enolase_C-like"/>
</dbReference>
<protein>
    <submittedName>
        <fullName evidence="5">Mandelate racemase/muconate lactonizing enzyme family protein</fullName>
    </submittedName>
</protein>
<gene>
    <name evidence="5" type="ORF">R7226_28945</name>
</gene>
<evidence type="ECO:0000256" key="1">
    <source>
        <dbReference type="ARBA" id="ARBA00001946"/>
    </source>
</evidence>